<name>A0A1J9Q3Z5_9EURO</name>
<reference evidence="1 2" key="1">
    <citation type="submission" date="2015-08" db="EMBL/GenBank/DDBJ databases">
        <title>Emmonsia species relationships and genome sequence.</title>
        <authorList>
            <person name="Cuomo C.A."/>
            <person name="Schwartz I.S."/>
            <person name="Kenyon C."/>
            <person name="De Hoog G.S."/>
            <person name="Govender N.P."/>
            <person name="Botha A."/>
            <person name="Moreno L."/>
            <person name="De Vries M."/>
            <person name="Munoz J.F."/>
            <person name="Stielow J.B."/>
        </authorList>
    </citation>
    <scope>NUCLEOTIDE SEQUENCE [LARGE SCALE GENOMIC DNA]</scope>
    <source>
        <strain evidence="1 2">EI222</strain>
    </source>
</reference>
<protein>
    <submittedName>
        <fullName evidence="1">Uncharacterized protein</fullName>
    </submittedName>
</protein>
<sequence length="77" mass="8443">MSDQRPGSYDGEMREASVVIGGKEIDSKIAQRLSSPGQKAQDTRIENKANLPLDQAMVNLAAVEARKKEENKDGQSR</sequence>
<comment type="caution">
    <text evidence="1">The sequence shown here is derived from an EMBL/GenBank/DDBJ whole genome shotgun (WGS) entry which is preliminary data.</text>
</comment>
<dbReference type="Proteomes" id="UP000242791">
    <property type="component" value="Unassembled WGS sequence"/>
</dbReference>
<dbReference type="AlphaFoldDB" id="A0A1J9Q3Z5"/>
<dbReference type="EMBL" id="LGTZ01000843">
    <property type="protein sequence ID" value="OJD23232.1"/>
    <property type="molecule type" value="Genomic_DNA"/>
</dbReference>
<keyword evidence="2" id="KW-1185">Reference proteome</keyword>
<evidence type="ECO:0000313" key="1">
    <source>
        <dbReference type="EMBL" id="OJD23232.1"/>
    </source>
</evidence>
<dbReference type="OrthoDB" id="4188608at2759"/>
<dbReference type="VEuPathDB" id="FungiDB:ACJ73_05411"/>
<accession>A0A1J9Q3Z5</accession>
<organism evidence="1 2">
    <name type="scientific">Blastomyces percursus</name>
    <dbReference type="NCBI Taxonomy" id="1658174"/>
    <lineage>
        <taxon>Eukaryota</taxon>
        <taxon>Fungi</taxon>
        <taxon>Dikarya</taxon>
        <taxon>Ascomycota</taxon>
        <taxon>Pezizomycotina</taxon>
        <taxon>Eurotiomycetes</taxon>
        <taxon>Eurotiomycetidae</taxon>
        <taxon>Onygenales</taxon>
        <taxon>Ajellomycetaceae</taxon>
        <taxon>Blastomyces</taxon>
    </lineage>
</organism>
<gene>
    <name evidence="1" type="ORF">ACJ73_05411</name>
</gene>
<evidence type="ECO:0000313" key="2">
    <source>
        <dbReference type="Proteomes" id="UP000242791"/>
    </source>
</evidence>
<proteinExistence type="predicted"/>